<dbReference type="OrthoDB" id="128308at2759"/>
<sequence>MACITTNIQSQIHNSGRLDVSTLIQLSEDLLKLESSPEPEGSLELESLVEPESVRSKNLLELSENILFQKGKAYYSLEAFKYVVDQYSEAKGFKVIYNKDSNRSNGFCRTQVFTCDYYSQFKPKPKDPNKKNKNVESKKYSCPWVFTDVTNQRHSYCAAGALLQNKTHSNNDLPMADAICSILTDKHGTKYRFFDSKTILTDFLAVFEQAFGACKEAEDIFIYKELIYPSHSNSKNSIENQAANSSNNGLCCFKLSNYEKPDTICWVYYDGCTLTCSCHNLNESSSECVSKLQYMHINRLLGEIASKIAVDSDKYVDFTLYLEKYLEALYINTDNGSNSTYVENVTASLQLLAINNFPKSKAVEGQRKEESGPKKRIHL</sequence>
<evidence type="ECO:0000313" key="1">
    <source>
        <dbReference type="EMBL" id="CAG8670531.1"/>
    </source>
</evidence>
<reference evidence="1" key="1">
    <citation type="submission" date="2021-06" db="EMBL/GenBank/DDBJ databases">
        <authorList>
            <person name="Kallberg Y."/>
            <person name="Tangrot J."/>
            <person name="Rosling A."/>
        </authorList>
    </citation>
    <scope>NUCLEOTIDE SEQUENCE</scope>
    <source>
        <strain evidence="1">FL966</strain>
    </source>
</reference>
<proteinExistence type="predicted"/>
<dbReference type="EMBL" id="CAJVQA010008368">
    <property type="protein sequence ID" value="CAG8670531.1"/>
    <property type="molecule type" value="Genomic_DNA"/>
</dbReference>
<organism evidence="1 2">
    <name type="scientific">Cetraspora pellucida</name>
    <dbReference type="NCBI Taxonomy" id="1433469"/>
    <lineage>
        <taxon>Eukaryota</taxon>
        <taxon>Fungi</taxon>
        <taxon>Fungi incertae sedis</taxon>
        <taxon>Mucoromycota</taxon>
        <taxon>Glomeromycotina</taxon>
        <taxon>Glomeromycetes</taxon>
        <taxon>Diversisporales</taxon>
        <taxon>Gigasporaceae</taxon>
        <taxon>Cetraspora</taxon>
    </lineage>
</organism>
<comment type="caution">
    <text evidence="1">The sequence shown here is derived from an EMBL/GenBank/DDBJ whole genome shotgun (WGS) entry which is preliminary data.</text>
</comment>
<keyword evidence="2" id="KW-1185">Reference proteome</keyword>
<gene>
    <name evidence="1" type="ORF">CPELLU_LOCUS10247</name>
</gene>
<dbReference type="AlphaFoldDB" id="A0A9N9EB73"/>
<accession>A0A9N9EB73</accession>
<protein>
    <submittedName>
        <fullName evidence="1">10803_t:CDS:1</fullName>
    </submittedName>
</protein>
<name>A0A9N9EB73_9GLOM</name>
<dbReference type="Proteomes" id="UP000789759">
    <property type="component" value="Unassembled WGS sequence"/>
</dbReference>
<evidence type="ECO:0000313" key="2">
    <source>
        <dbReference type="Proteomes" id="UP000789759"/>
    </source>
</evidence>